<protein>
    <submittedName>
        <fullName evidence="1">Uncharacterized protein</fullName>
    </submittedName>
</protein>
<gene>
    <name evidence="1" type="ORF">AB996_1242</name>
</gene>
<evidence type="ECO:0000313" key="2">
    <source>
        <dbReference type="Proteomes" id="UP000076519"/>
    </source>
</evidence>
<dbReference type="Proteomes" id="UP000076519">
    <property type="component" value="Unassembled WGS sequence"/>
</dbReference>
<dbReference type="AlphaFoldDB" id="A0A166JP40"/>
<proteinExistence type="predicted"/>
<comment type="caution">
    <text evidence="1">The sequence shown here is derived from an EMBL/GenBank/DDBJ whole genome shotgun (WGS) entry which is preliminary data.</text>
</comment>
<evidence type="ECO:0000313" key="1">
    <source>
        <dbReference type="EMBL" id="KZK06466.1"/>
    </source>
</evidence>
<reference evidence="1 2" key="1">
    <citation type="submission" date="2015-08" db="EMBL/GenBank/DDBJ databases">
        <title>Draft Genome Sequences of 11 Lactococcus lactis subspecies cremoris strains.</title>
        <authorList>
            <person name="Wels M."/>
            <person name="Backus L."/>
            <person name="Boekhorst J."/>
            <person name="Dijkstra A."/>
            <person name="Beerthuizen M."/>
            <person name="Siezen R."/>
            <person name="Bachmann H."/>
            <person name="Van Hijum S."/>
        </authorList>
    </citation>
    <scope>NUCLEOTIDE SEQUENCE [LARGE SCALE GENOMIC DNA]</scope>
    <source>
        <strain evidence="1 2">KW10</strain>
    </source>
</reference>
<accession>A0A166JP40</accession>
<organism evidence="1 2">
    <name type="scientific">Lactococcus lactis subsp. cremoris</name>
    <name type="common">Streptococcus cremoris</name>
    <dbReference type="NCBI Taxonomy" id="1359"/>
    <lineage>
        <taxon>Bacteria</taxon>
        <taxon>Bacillati</taxon>
        <taxon>Bacillota</taxon>
        <taxon>Bacilli</taxon>
        <taxon>Lactobacillales</taxon>
        <taxon>Streptococcaceae</taxon>
        <taxon>Lactococcus</taxon>
    </lineage>
</organism>
<dbReference type="PATRIC" id="fig|1359.32.peg.1409"/>
<sequence length="37" mass="4302">MKINVVTSLNKQIQRGLKIFQDISFLVSDFASYLKKQ</sequence>
<dbReference type="EMBL" id="LIYF01000020">
    <property type="protein sequence ID" value="KZK06466.1"/>
    <property type="molecule type" value="Genomic_DNA"/>
</dbReference>
<name>A0A166JP40_LACLC</name>